<feature type="chain" id="PRO_5038953362" evidence="1">
    <location>
        <begin position="25"/>
        <end position="466"/>
    </location>
</feature>
<evidence type="ECO:0000259" key="2">
    <source>
        <dbReference type="Pfam" id="PF16324"/>
    </source>
</evidence>
<keyword evidence="1" id="KW-0732">Signal</keyword>
<evidence type="ECO:0000313" key="4">
    <source>
        <dbReference type="Proteomes" id="UP000824028"/>
    </source>
</evidence>
<dbReference type="Pfam" id="PF16324">
    <property type="entry name" value="DUF4960"/>
    <property type="match status" value="1"/>
</dbReference>
<feature type="domain" description="DUF4960" evidence="2">
    <location>
        <begin position="209"/>
        <end position="463"/>
    </location>
</feature>
<dbReference type="EMBL" id="DXBX01000051">
    <property type="protein sequence ID" value="HIZ33188.1"/>
    <property type="molecule type" value="Genomic_DNA"/>
</dbReference>
<evidence type="ECO:0000313" key="3">
    <source>
        <dbReference type="EMBL" id="HIZ33188.1"/>
    </source>
</evidence>
<evidence type="ECO:0000256" key="1">
    <source>
        <dbReference type="SAM" id="SignalP"/>
    </source>
</evidence>
<comment type="caution">
    <text evidence="3">The sequence shown here is derived from an EMBL/GenBank/DDBJ whole genome shotgun (WGS) entry which is preliminary data.</text>
</comment>
<dbReference type="InterPro" id="IPR032526">
    <property type="entry name" value="DUF4960"/>
</dbReference>
<dbReference type="Proteomes" id="UP000824028">
    <property type="component" value="Unassembled WGS sequence"/>
</dbReference>
<reference evidence="3" key="2">
    <citation type="submission" date="2021-04" db="EMBL/GenBank/DDBJ databases">
        <authorList>
            <person name="Gilroy R."/>
        </authorList>
    </citation>
    <scope>NUCLEOTIDE SEQUENCE</scope>
    <source>
        <strain evidence="3">ChiHjej9B8-1298</strain>
    </source>
</reference>
<name>A0A9D2J1M0_9BACE</name>
<proteinExistence type="predicted"/>
<sequence>MMKAISKLTYFCLAVMMLAGVAGCNEDNTSDLRLDGDTWLTTLQLDEYEGVIDNSTMSVTVGVPETYDTDAMTVTAISASEGATTSIQTGDVLNFTFPQTITVTNGDAYLDYTVSVVHDQARITAFTLNGSYMGIINQDNRTILVRVPTTEDVTSMVPSITTTAGATVTPASGEAVDFSQPVQYTVTYRTATATYTVTVEQSDAPSAVYVGLAATIAELNPEEQTAANWMLQNVANAQYVSFEDVRTGRVDLSQCRVMWWHFHVEGGIDNMEKFDNAAPTAVAAVTAIRDFYEAGGNLLLTRYATYLPAKIGATLDGANPNNCWGQLENEAETAGGPWSFFVDDNASHPIFAGVTTSIDGRNGVYTFDTGYRTTNSTAQWHIGSDWGGYATLDDWRTLHGGIDLGYGGDGAVVVWEYPANAAGGHIVCIGSGTYDWYAVGVDASTDQYHGNVATMTMNAINYLTAE</sequence>
<reference evidence="3" key="1">
    <citation type="journal article" date="2021" name="PeerJ">
        <title>Extensive microbial diversity within the chicken gut microbiome revealed by metagenomics and culture.</title>
        <authorList>
            <person name="Gilroy R."/>
            <person name="Ravi A."/>
            <person name="Getino M."/>
            <person name="Pursley I."/>
            <person name="Horton D.L."/>
            <person name="Alikhan N.F."/>
            <person name="Baker D."/>
            <person name="Gharbi K."/>
            <person name="Hall N."/>
            <person name="Watson M."/>
            <person name="Adriaenssens E.M."/>
            <person name="Foster-Nyarko E."/>
            <person name="Jarju S."/>
            <person name="Secka A."/>
            <person name="Antonio M."/>
            <person name="Oren A."/>
            <person name="Chaudhuri R.R."/>
            <person name="La Ragione R."/>
            <person name="Hildebrand F."/>
            <person name="Pallen M.J."/>
        </authorList>
    </citation>
    <scope>NUCLEOTIDE SEQUENCE</scope>
    <source>
        <strain evidence="3">ChiHjej9B8-1298</strain>
    </source>
</reference>
<feature type="signal peptide" evidence="1">
    <location>
        <begin position="1"/>
        <end position="24"/>
    </location>
</feature>
<dbReference type="Gene3D" id="2.60.40.2340">
    <property type="match status" value="2"/>
</dbReference>
<gene>
    <name evidence="3" type="ORF">H9814_06590</name>
</gene>
<dbReference type="AlphaFoldDB" id="A0A9D2J1M0"/>
<accession>A0A9D2J1M0</accession>
<dbReference type="PROSITE" id="PS51257">
    <property type="entry name" value="PROKAR_LIPOPROTEIN"/>
    <property type="match status" value="1"/>
</dbReference>
<organism evidence="3 4">
    <name type="scientific">Candidatus Bacteroides merdigallinarum</name>
    <dbReference type="NCBI Taxonomy" id="2838473"/>
    <lineage>
        <taxon>Bacteria</taxon>
        <taxon>Pseudomonadati</taxon>
        <taxon>Bacteroidota</taxon>
        <taxon>Bacteroidia</taxon>
        <taxon>Bacteroidales</taxon>
        <taxon>Bacteroidaceae</taxon>
        <taxon>Bacteroides</taxon>
    </lineage>
</organism>
<protein>
    <submittedName>
        <fullName evidence="3">DUF4960 domain-containing protein</fullName>
    </submittedName>
</protein>